<feature type="transmembrane region" description="Helical" evidence="1">
    <location>
        <begin position="81"/>
        <end position="102"/>
    </location>
</feature>
<feature type="transmembrane region" description="Helical" evidence="1">
    <location>
        <begin position="202"/>
        <end position="224"/>
    </location>
</feature>
<sequence>MLAAEQGNGDERPLPDVDPAGVLFNALVGHGVPWAVVAVLVYILAFFSWLRVAAVVASGITFVVTAGTIGIERTPVVLKRLATALAAGAVLVVTGTASSQALTVMAGDVGALDYESLRDVFADLFALRHVTEVTIYVSTALLVVSALMLYDVSLGRRTSLPLLYLAAVTAVPAVLIAGLVGLFSFIAILLGGLFDGAESRMVTLGCVAVTVVCAGYAWSIWAAVQLVDPASTPRSVRGGPS</sequence>
<accession>A0ABW0MZN2</accession>
<reference evidence="3" key="1">
    <citation type="journal article" date="2019" name="Int. J. Syst. Evol. Microbiol.">
        <title>The Global Catalogue of Microorganisms (GCM) 10K type strain sequencing project: providing services to taxonomists for standard genome sequencing and annotation.</title>
        <authorList>
            <consortium name="The Broad Institute Genomics Platform"/>
            <consortium name="The Broad Institute Genome Sequencing Center for Infectious Disease"/>
            <person name="Wu L."/>
            <person name="Ma J."/>
        </authorList>
    </citation>
    <scope>NUCLEOTIDE SEQUENCE [LARGE SCALE GENOMIC DNA]</scope>
    <source>
        <strain evidence="3">KACC 13778</strain>
    </source>
</reference>
<dbReference type="EMBL" id="JBHSMD010000002">
    <property type="protein sequence ID" value="MFC5493375.1"/>
    <property type="molecule type" value="Genomic_DNA"/>
</dbReference>
<dbReference type="RefSeq" id="WP_345172437.1">
    <property type="nucleotide sequence ID" value="NZ_BAABFQ010000003.1"/>
</dbReference>
<name>A0ABW0MZN2_9ACTN</name>
<organism evidence="2 3">
    <name type="scientific">Nocardioides caricicola</name>
    <dbReference type="NCBI Taxonomy" id="634770"/>
    <lineage>
        <taxon>Bacteria</taxon>
        <taxon>Bacillati</taxon>
        <taxon>Actinomycetota</taxon>
        <taxon>Actinomycetes</taxon>
        <taxon>Propionibacteriales</taxon>
        <taxon>Nocardioidaceae</taxon>
        <taxon>Nocardioides</taxon>
    </lineage>
</organism>
<proteinExistence type="predicted"/>
<keyword evidence="1" id="KW-1133">Transmembrane helix</keyword>
<dbReference type="Proteomes" id="UP001595956">
    <property type="component" value="Unassembled WGS sequence"/>
</dbReference>
<evidence type="ECO:0000313" key="3">
    <source>
        <dbReference type="Proteomes" id="UP001595956"/>
    </source>
</evidence>
<comment type="caution">
    <text evidence="2">The sequence shown here is derived from an EMBL/GenBank/DDBJ whole genome shotgun (WGS) entry which is preliminary data.</text>
</comment>
<feature type="transmembrane region" description="Helical" evidence="1">
    <location>
        <begin position="133"/>
        <end position="150"/>
    </location>
</feature>
<evidence type="ECO:0000256" key="1">
    <source>
        <dbReference type="SAM" id="Phobius"/>
    </source>
</evidence>
<evidence type="ECO:0000313" key="2">
    <source>
        <dbReference type="EMBL" id="MFC5493375.1"/>
    </source>
</evidence>
<feature type="transmembrane region" description="Helical" evidence="1">
    <location>
        <begin position="162"/>
        <end position="190"/>
    </location>
</feature>
<feature type="transmembrane region" description="Helical" evidence="1">
    <location>
        <begin position="22"/>
        <end position="43"/>
    </location>
</feature>
<keyword evidence="1" id="KW-0812">Transmembrane</keyword>
<protein>
    <submittedName>
        <fullName evidence="2">Uncharacterized protein</fullName>
    </submittedName>
</protein>
<keyword evidence="3" id="KW-1185">Reference proteome</keyword>
<gene>
    <name evidence="2" type="ORF">ACFPKY_09695</name>
</gene>
<feature type="transmembrane region" description="Helical" evidence="1">
    <location>
        <begin position="49"/>
        <end position="69"/>
    </location>
</feature>
<keyword evidence="1" id="KW-0472">Membrane</keyword>